<feature type="compositionally biased region" description="Low complexity" evidence="10">
    <location>
        <begin position="424"/>
        <end position="442"/>
    </location>
</feature>
<dbReference type="SMART" id="SM00184">
    <property type="entry name" value="RING"/>
    <property type="match status" value="1"/>
</dbReference>
<gene>
    <name evidence="12" type="ORF">LIER_02011</name>
</gene>
<feature type="domain" description="RING-type" evidence="11">
    <location>
        <begin position="633"/>
        <end position="674"/>
    </location>
</feature>
<evidence type="ECO:0000256" key="5">
    <source>
        <dbReference type="ARBA" id="ARBA00022723"/>
    </source>
</evidence>
<proteinExistence type="predicted"/>
<evidence type="ECO:0000259" key="11">
    <source>
        <dbReference type="PROSITE" id="PS50089"/>
    </source>
</evidence>
<reference evidence="12 13" key="1">
    <citation type="submission" date="2024-01" db="EMBL/GenBank/DDBJ databases">
        <title>The complete chloroplast genome sequence of Lithospermum erythrorhizon: insights into the phylogenetic relationship among Boraginaceae species and the maternal lineages of purple gromwells.</title>
        <authorList>
            <person name="Okada T."/>
            <person name="Watanabe K."/>
        </authorList>
    </citation>
    <scope>NUCLEOTIDE SEQUENCE [LARGE SCALE GENOMIC DNA]</scope>
</reference>
<dbReference type="Pfam" id="PF13639">
    <property type="entry name" value="zf-RING_2"/>
    <property type="match status" value="1"/>
</dbReference>
<keyword evidence="7" id="KW-0833">Ubl conjugation pathway</keyword>
<keyword evidence="6 9" id="KW-0863">Zinc-finger</keyword>
<comment type="pathway">
    <text evidence="2">Protein modification; protein ubiquitination.</text>
</comment>
<dbReference type="PROSITE" id="PS50089">
    <property type="entry name" value="ZF_RING_2"/>
    <property type="match status" value="1"/>
</dbReference>
<dbReference type="InterPro" id="IPR045191">
    <property type="entry name" value="MBR1/2-like"/>
</dbReference>
<dbReference type="GO" id="GO:0061630">
    <property type="term" value="F:ubiquitin protein ligase activity"/>
    <property type="evidence" value="ECO:0007669"/>
    <property type="project" value="UniProtKB-EC"/>
</dbReference>
<dbReference type="SUPFAM" id="SSF57850">
    <property type="entry name" value="RING/U-box"/>
    <property type="match status" value="1"/>
</dbReference>
<dbReference type="Proteomes" id="UP001454036">
    <property type="component" value="Unassembled WGS sequence"/>
</dbReference>
<dbReference type="GO" id="GO:0008270">
    <property type="term" value="F:zinc ion binding"/>
    <property type="evidence" value="ECO:0007669"/>
    <property type="project" value="UniProtKB-KW"/>
</dbReference>
<evidence type="ECO:0000256" key="10">
    <source>
        <dbReference type="SAM" id="MobiDB-lite"/>
    </source>
</evidence>
<dbReference type="InterPro" id="IPR013083">
    <property type="entry name" value="Znf_RING/FYVE/PHD"/>
</dbReference>
<keyword evidence="13" id="KW-1185">Reference proteome</keyword>
<evidence type="ECO:0000256" key="3">
    <source>
        <dbReference type="ARBA" id="ARBA00012483"/>
    </source>
</evidence>
<comment type="catalytic activity">
    <reaction evidence="1">
        <text>S-ubiquitinyl-[E2 ubiquitin-conjugating enzyme]-L-cysteine + [acceptor protein]-L-lysine = [E2 ubiquitin-conjugating enzyme]-L-cysteine + N(6)-ubiquitinyl-[acceptor protein]-L-lysine.</text>
        <dbReference type="EC" id="2.3.2.27"/>
    </reaction>
</comment>
<feature type="region of interest" description="Disordered" evidence="10">
    <location>
        <begin position="1"/>
        <end position="31"/>
    </location>
</feature>
<keyword evidence="4" id="KW-0808">Transferase</keyword>
<evidence type="ECO:0000256" key="2">
    <source>
        <dbReference type="ARBA" id="ARBA00004906"/>
    </source>
</evidence>
<feature type="region of interest" description="Disordered" evidence="10">
    <location>
        <begin position="340"/>
        <end position="374"/>
    </location>
</feature>
<name>A0AAV3NN09_LITER</name>
<dbReference type="Gene3D" id="3.30.40.10">
    <property type="entry name" value="Zinc/RING finger domain, C3HC4 (zinc finger)"/>
    <property type="match status" value="1"/>
</dbReference>
<dbReference type="InterPro" id="IPR001841">
    <property type="entry name" value="Znf_RING"/>
</dbReference>
<evidence type="ECO:0000256" key="7">
    <source>
        <dbReference type="ARBA" id="ARBA00022786"/>
    </source>
</evidence>
<keyword evidence="5" id="KW-0479">Metal-binding</keyword>
<dbReference type="GO" id="GO:0043161">
    <property type="term" value="P:proteasome-mediated ubiquitin-dependent protein catabolic process"/>
    <property type="evidence" value="ECO:0007669"/>
    <property type="project" value="UniProtKB-ARBA"/>
</dbReference>
<dbReference type="EC" id="2.3.2.27" evidence="3"/>
<evidence type="ECO:0000256" key="6">
    <source>
        <dbReference type="ARBA" id="ARBA00022771"/>
    </source>
</evidence>
<evidence type="ECO:0000256" key="4">
    <source>
        <dbReference type="ARBA" id="ARBA00022679"/>
    </source>
</evidence>
<evidence type="ECO:0000256" key="1">
    <source>
        <dbReference type="ARBA" id="ARBA00000900"/>
    </source>
</evidence>
<dbReference type="PANTHER" id="PTHR22937">
    <property type="entry name" value="E3 UBIQUITIN-PROTEIN LIGASE RNF165"/>
    <property type="match status" value="1"/>
</dbReference>
<accession>A0AAV3NN09</accession>
<evidence type="ECO:0000256" key="9">
    <source>
        <dbReference type="PROSITE-ProRule" id="PRU00175"/>
    </source>
</evidence>
<sequence length="680" mass="74131">MERQRSAVSSLHDSSFHHSSESSESSIDPERCWRSMRNSSEEQLSDCAIPSRNASMACMDSANQEGHDLSGWSLGECSLSGAGDDVNHNVPTSVRTESALDSEEMQYESSNNCPLNNTTGTLHTGQAASGHLCMQSPFVPQDSITNFKFYGSNENDNDDCQIIECHNAFGTGSSNGQLHVTSAPFQHFGTTSGSGGYIGVDSDVRTGSSIDCKRLSWKLKTLETNAGESSGSGSSNFEPDVERGFWQATSFPGIPAPTGNSLTVAISASGNAESSPRNFRLGISSSHQQDCLPGIIPSTENAGGSSNVLSAHRLLRIAPISNSLNLGSFTVADNGSLHRPATASVRRSRPRWYQVSSSGSGNSDTVTSDERFAMQDEQLTVRSVSREISEHAMFIPVSEIGTSYHNSINRSLAAGNVDVSGRVASLSRGGSSSIGNSHHSSLVCHRNSPLYPRRQSEFVHRSSISHPGAEQNTSYNPTYSSPSSSSPEQIHFSGSANQVHQRPHSRSAVLLERHLGRSLRVPYPSRRLAAATEGRSRLVSEIRNVLDLIRRGEGLRVEDIMILDQSVFFGMADLHDRHRDMRLDVDNMSYEELLALEDRIGNVSIGLSEEIILRNLRQRKYLSLNANDLVEPCCICREEYNDGEDLGILECGHNFHSDCIKQWLMQKNLCPVCKTTGLNN</sequence>
<feature type="region of interest" description="Disordered" evidence="10">
    <location>
        <begin position="458"/>
        <end position="506"/>
    </location>
</feature>
<evidence type="ECO:0000313" key="13">
    <source>
        <dbReference type="Proteomes" id="UP001454036"/>
    </source>
</evidence>
<dbReference type="EMBL" id="BAABME010000209">
    <property type="protein sequence ID" value="GAA0140710.1"/>
    <property type="molecule type" value="Genomic_DNA"/>
</dbReference>
<dbReference type="GO" id="GO:0010228">
    <property type="term" value="P:vegetative to reproductive phase transition of meristem"/>
    <property type="evidence" value="ECO:0007669"/>
    <property type="project" value="UniProtKB-ARBA"/>
</dbReference>
<protein>
    <recommendedName>
        <fullName evidence="3">RING-type E3 ubiquitin transferase</fullName>
        <ecNumber evidence="3">2.3.2.27</ecNumber>
    </recommendedName>
</protein>
<feature type="region of interest" description="Disordered" evidence="10">
    <location>
        <begin position="424"/>
        <end position="445"/>
    </location>
</feature>
<keyword evidence="8" id="KW-0862">Zinc</keyword>
<organism evidence="12 13">
    <name type="scientific">Lithospermum erythrorhizon</name>
    <name type="common">Purple gromwell</name>
    <name type="synonym">Lithospermum officinale var. erythrorhizon</name>
    <dbReference type="NCBI Taxonomy" id="34254"/>
    <lineage>
        <taxon>Eukaryota</taxon>
        <taxon>Viridiplantae</taxon>
        <taxon>Streptophyta</taxon>
        <taxon>Embryophyta</taxon>
        <taxon>Tracheophyta</taxon>
        <taxon>Spermatophyta</taxon>
        <taxon>Magnoliopsida</taxon>
        <taxon>eudicotyledons</taxon>
        <taxon>Gunneridae</taxon>
        <taxon>Pentapetalae</taxon>
        <taxon>asterids</taxon>
        <taxon>lamiids</taxon>
        <taxon>Boraginales</taxon>
        <taxon>Boraginaceae</taxon>
        <taxon>Boraginoideae</taxon>
        <taxon>Lithospermeae</taxon>
        <taxon>Lithospermum</taxon>
    </lineage>
</organism>
<dbReference type="FunFam" id="3.30.40.10:FF:000309">
    <property type="entry name" value="E3 ubiquitin-protein ligase MBR2"/>
    <property type="match status" value="1"/>
</dbReference>
<dbReference type="AlphaFoldDB" id="A0AAV3NN09"/>
<feature type="compositionally biased region" description="Polar residues" evidence="10">
    <location>
        <begin position="354"/>
        <end position="366"/>
    </location>
</feature>
<dbReference type="GO" id="GO:0016874">
    <property type="term" value="F:ligase activity"/>
    <property type="evidence" value="ECO:0007669"/>
    <property type="project" value="UniProtKB-KW"/>
</dbReference>
<comment type="caution">
    <text evidence="12">The sequence shown here is derived from an EMBL/GenBank/DDBJ whole genome shotgun (WGS) entry which is preliminary data.</text>
</comment>
<keyword evidence="12" id="KW-0436">Ligase</keyword>
<evidence type="ECO:0000313" key="12">
    <source>
        <dbReference type="EMBL" id="GAA0140710.1"/>
    </source>
</evidence>
<evidence type="ECO:0000256" key="8">
    <source>
        <dbReference type="ARBA" id="ARBA00022833"/>
    </source>
</evidence>
<feature type="compositionally biased region" description="Low complexity" evidence="10">
    <location>
        <begin position="472"/>
        <end position="486"/>
    </location>
</feature>
<dbReference type="PANTHER" id="PTHR22937:SF224">
    <property type="entry name" value="E3 UBIQUITIN-PROTEIN LIGASE MBR1-RELATED"/>
    <property type="match status" value="1"/>
</dbReference>